<feature type="compositionally biased region" description="Polar residues" evidence="1">
    <location>
        <begin position="924"/>
        <end position="935"/>
    </location>
</feature>
<evidence type="ECO:0000256" key="1">
    <source>
        <dbReference type="SAM" id="MobiDB-lite"/>
    </source>
</evidence>
<evidence type="ECO:0008006" key="4">
    <source>
        <dbReference type="Google" id="ProtNLM"/>
    </source>
</evidence>
<accession>A0A316V6C6</accession>
<dbReference type="RefSeq" id="XP_025353294.1">
    <property type="nucleotide sequence ID" value="XM_025502919.1"/>
</dbReference>
<feature type="region of interest" description="Disordered" evidence="1">
    <location>
        <begin position="994"/>
        <end position="1040"/>
    </location>
</feature>
<evidence type="ECO:0000313" key="2">
    <source>
        <dbReference type="EMBL" id="PWN32992.1"/>
    </source>
</evidence>
<protein>
    <recommendedName>
        <fullName evidence="4">GAF domain-containing protein</fullName>
    </recommendedName>
</protein>
<dbReference type="Proteomes" id="UP000245771">
    <property type="component" value="Unassembled WGS sequence"/>
</dbReference>
<feature type="compositionally biased region" description="Basic residues" evidence="1">
    <location>
        <begin position="832"/>
        <end position="841"/>
    </location>
</feature>
<reference evidence="2 3" key="1">
    <citation type="journal article" date="2018" name="Mol. Biol. Evol.">
        <title>Broad Genomic Sampling Reveals a Smut Pathogenic Ancestry of the Fungal Clade Ustilaginomycotina.</title>
        <authorList>
            <person name="Kijpornyongpan T."/>
            <person name="Mondo S.J."/>
            <person name="Barry K."/>
            <person name="Sandor L."/>
            <person name="Lee J."/>
            <person name="Lipzen A."/>
            <person name="Pangilinan J."/>
            <person name="LaButti K."/>
            <person name="Hainaut M."/>
            <person name="Henrissat B."/>
            <person name="Grigoriev I.V."/>
            <person name="Spatafora J.W."/>
            <person name="Aime M.C."/>
        </authorList>
    </citation>
    <scope>NUCLEOTIDE SEQUENCE [LARGE SCALE GENOMIC DNA]</scope>
    <source>
        <strain evidence="2 3">MCA 3882</strain>
    </source>
</reference>
<sequence length="1040" mass="117399">MLNLKINLYDQKSSPTNKMDESYVFPPPLTLLCPPSGLLLETTWLPAFPLVRNDQMGAEEIPPSPSLSMGGTSCSSSGSVATISPHQSAYLPLHTISNRSPYSNKEKHSEHGKLFSSIRPDSDEFVRPGNLENGAFSINISATSANANITSAQEDKMRELMFAKGFSSSNASRTLKLDNTAVDRLLRFQSLANRIWNESDPMLSFPFEANAIHEIPFKEPVRKASKASLFGGGGESFVSSSSSTNTASFRSKVSQSIVSSSLSPNKKLKLLENNKLGLLLRPQKTKSRGSPYVFEEDVRYGPSKSPSPIFLGEAENDVLSTWGGMAKALWGEDSIKMEENQTYLTVKQIQQQNGIRLDKGTLAQLKDWDTFYTTYTLALLNFNDMPPSPKGVPEFDACPDATPTYSGMLYAPIPKWEGIRLQSFHRLGVLKQDKIVRERISDILDEMRFLLPKLKICLRYIDYDDIYHHSRDLIYRDAQTGRRQSVCAHTMLNRNLGMQVYNFREDWRFKLPENEFLIEDDGHTAYDAHIYQPFRIDHSIKHYKFYTGVPILAADGLPMGVLSAWGKVPGRKNETLNLFLRQNARKIGTLLELGYCMNFVEKLEQMKLMYSNLPKHLPLLYDHSKNIIYDVGPSHSTRSGSREVFEVSICARNGLFVVPLEGEKVFSILVSIGSVTDFNCIYLAAITLPWASSTERRMDILAYVNDTDEPMQKLSYTFHEKLFDSASEPYIVLQSTNPALDPQIDGKEMPHAPFMNEDEFSLNRERVAGIFLAIKRNGKMGFVLGALVKSEDLVIGIEDLRFLQAVQVNIEEALTHFGHEYQERKKFPFKGSQKKRDHKSKAASQDLERCNTEANEQKIMRSSSLTSVREGKKTVRGNRPPSYDERYTRLPPGQPSQNSSPSRLQEKKDMNMYTIDETTWDVRMQSSQSTDTPGTNRDEELKRNRLITTQDAALMDKISAYRNSFEHQQHHAGPEHRKAQQIIDLSSQELTVSSTSGSFDRLDGFLRPPSVGLSPSPRRNRPKAATVSSAEAFKHMKLEQ</sequence>
<dbReference type="STRING" id="1280837.A0A316V6C6"/>
<feature type="region of interest" description="Disordered" evidence="1">
    <location>
        <begin position="825"/>
        <end position="946"/>
    </location>
</feature>
<gene>
    <name evidence="2" type="ORF">FA14DRAFT_80159</name>
</gene>
<dbReference type="GeneID" id="37024700"/>
<name>A0A316V6C6_9BASI</name>
<organism evidence="2 3">
    <name type="scientific">Meira miltonrushii</name>
    <dbReference type="NCBI Taxonomy" id="1280837"/>
    <lineage>
        <taxon>Eukaryota</taxon>
        <taxon>Fungi</taxon>
        <taxon>Dikarya</taxon>
        <taxon>Basidiomycota</taxon>
        <taxon>Ustilaginomycotina</taxon>
        <taxon>Exobasidiomycetes</taxon>
        <taxon>Exobasidiales</taxon>
        <taxon>Brachybasidiaceae</taxon>
        <taxon>Meira</taxon>
    </lineage>
</organism>
<dbReference type="OrthoDB" id="303614at2759"/>
<evidence type="ECO:0000313" key="3">
    <source>
        <dbReference type="Proteomes" id="UP000245771"/>
    </source>
</evidence>
<proteinExistence type="predicted"/>
<keyword evidence="3" id="KW-1185">Reference proteome</keyword>
<dbReference type="AlphaFoldDB" id="A0A316V6C6"/>
<dbReference type="EMBL" id="KZ819605">
    <property type="protein sequence ID" value="PWN32992.1"/>
    <property type="molecule type" value="Genomic_DNA"/>
</dbReference>
<feature type="compositionally biased region" description="Basic and acidic residues" evidence="1">
    <location>
        <begin position="846"/>
        <end position="859"/>
    </location>
</feature>
<dbReference type="InParanoid" id="A0A316V6C6"/>